<dbReference type="AlphaFoldDB" id="A4B8Y8"/>
<name>A4B8Y8_9GAMM</name>
<proteinExistence type="predicted"/>
<reference evidence="1 2" key="1">
    <citation type="submission" date="2006-02" db="EMBL/GenBank/DDBJ databases">
        <authorList>
            <person name="Pinhassi J."/>
            <person name="Pedros-Alio C."/>
            <person name="Ferriera S."/>
            <person name="Johnson J."/>
            <person name="Kravitz S."/>
            <person name="Halpern A."/>
            <person name="Remington K."/>
            <person name="Beeson K."/>
            <person name="Tran B."/>
            <person name="Rogers Y.-H."/>
            <person name="Friedman R."/>
            <person name="Venter J.C."/>
        </authorList>
    </citation>
    <scope>NUCLEOTIDE SEQUENCE [LARGE SCALE GENOMIC DNA]</scope>
    <source>
        <strain evidence="1 2">MED297</strain>
    </source>
</reference>
<keyword evidence="2" id="KW-1185">Reference proteome</keyword>
<sequence>MAKQAALCEANFVRLQRLLQGFDGNHFEFSWQDRHNNLIDVDIDVIERFKYTTTLQLTKRLHKVPSPMNTVELTVRCYSDARMAEVVTLSQGKQLAGIYRYPNDQMYQIDEKEQANHYLGEWLSHLLANGTSRHIWTPQPDHEQ</sequence>
<evidence type="ECO:0000313" key="2">
    <source>
        <dbReference type="Proteomes" id="UP000005953"/>
    </source>
</evidence>
<gene>
    <name evidence="1" type="ORF">MED297_19417</name>
</gene>
<dbReference type="STRING" id="314283.MED297_19417"/>
<dbReference type="PANTHER" id="PTHR38774:SF1">
    <property type="entry name" value="CYTOPLASMIC PROTEIN"/>
    <property type="match status" value="1"/>
</dbReference>
<evidence type="ECO:0000313" key="1">
    <source>
        <dbReference type="EMBL" id="EAR11089.1"/>
    </source>
</evidence>
<organism evidence="1 2">
    <name type="scientific">Reinekea blandensis MED297</name>
    <dbReference type="NCBI Taxonomy" id="314283"/>
    <lineage>
        <taxon>Bacteria</taxon>
        <taxon>Pseudomonadati</taxon>
        <taxon>Pseudomonadota</taxon>
        <taxon>Gammaproteobacteria</taxon>
        <taxon>Oceanospirillales</taxon>
        <taxon>Saccharospirillaceae</taxon>
        <taxon>Reinekea</taxon>
    </lineage>
</organism>
<evidence type="ECO:0008006" key="3">
    <source>
        <dbReference type="Google" id="ProtNLM"/>
    </source>
</evidence>
<protein>
    <recommendedName>
        <fullName evidence="3">DUF1249 domain-containing protein</fullName>
    </recommendedName>
</protein>
<dbReference type="InterPro" id="IPR009659">
    <property type="entry name" value="DUF1249"/>
</dbReference>
<dbReference type="Pfam" id="PF06853">
    <property type="entry name" value="DUF1249"/>
    <property type="match status" value="1"/>
</dbReference>
<dbReference type="PANTHER" id="PTHR38774">
    <property type="entry name" value="CYTOPLASMIC PROTEIN-RELATED"/>
    <property type="match status" value="1"/>
</dbReference>
<dbReference type="Proteomes" id="UP000005953">
    <property type="component" value="Unassembled WGS sequence"/>
</dbReference>
<dbReference type="EMBL" id="AAOE01000001">
    <property type="protein sequence ID" value="EAR11089.1"/>
    <property type="molecule type" value="Genomic_DNA"/>
</dbReference>
<dbReference type="HOGENOM" id="CLU_116657_1_1_6"/>
<accession>A4B8Y8</accession>
<comment type="caution">
    <text evidence="1">The sequence shown here is derived from an EMBL/GenBank/DDBJ whole genome shotgun (WGS) entry which is preliminary data.</text>
</comment>